<dbReference type="RefSeq" id="WP_110750900.1">
    <property type="nucleotide sequence ID" value="NZ_QJTF01000007.1"/>
</dbReference>
<dbReference type="EMBL" id="QJTF01000007">
    <property type="protein sequence ID" value="PYE88492.1"/>
    <property type="molecule type" value="Genomic_DNA"/>
</dbReference>
<gene>
    <name evidence="1" type="ORF">C7477_107135</name>
</gene>
<name>A0A318T3D2_9HYPH</name>
<accession>A0A318T3D2</accession>
<comment type="caution">
    <text evidence="1">The sequence shown here is derived from an EMBL/GenBank/DDBJ whole genome shotgun (WGS) entry which is preliminary data.</text>
</comment>
<proteinExistence type="predicted"/>
<reference evidence="1 2" key="1">
    <citation type="submission" date="2018-06" db="EMBL/GenBank/DDBJ databases">
        <title>Genomic Encyclopedia of Type Strains, Phase III (KMG-III): the genomes of soil and plant-associated and newly described type strains.</title>
        <authorList>
            <person name="Whitman W."/>
        </authorList>
    </citation>
    <scope>NUCLEOTIDE SEQUENCE [LARGE SCALE GENOMIC DNA]</scope>
    <source>
        <strain evidence="1 2">ORS 1419</strain>
    </source>
</reference>
<dbReference type="Proteomes" id="UP000247454">
    <property type="component" value="Unassembled WGS sequence"/>
</dbReference>
<keyword evidence="2" id="KW-1185">Reference proteome</keyword>
<protein>
    <submittedName>
        <fullName evidence="1">Uncharacterized protein</fullName>
    </submittedName>
</protein>
<sequence length="50" mass="5609">MTKKAITLPRDRLTEHYREIGPAALIAALLSAPRRPNARNDNRRQSILAA</sequence>
<evidence type="ECO:0000313" key="1">
    <source>
        <dbReference type="EMBL" id="PYE88492.1"/>
    </source>
</evidence>
<dbReference type="AlphaFoldDB" id="A0A318T3D2"/>
<organism evidence="1 2">
    <name type="scientific">Phyllobacterium leguminum</name>
    <dbReference type="NCBI Taxonomy" id="314237"/>
    <lineage>
        <taxon>Bacteria</taxon>
        <taxon>Pseudomonadati</taxon>
        <taxon>Pseudomonadota</taxon>
        <taxon>Alphaproteobacteria</taxon>
        <taxon>Hyphomicrobiales</taxon>
        <taxon>Phyllobacteriaceae</taxon>
        <taxon>Phyllobacterium</taxon>
    </lineage>
</organism>
<evidence type="ECO:0000313" key="2">
    <source>
        <dbReference type="Proteomes" id="UP000247454"/>
    </source>
</evidence>